<organism evidence="1 2">
    <name type="scientific">Kineosphaera limosa NBRC 100340</name>
    <dbReference type="NCBI Taxonomy" id="1184609"/>
    <lineage>
        <taxon>Bacteria</taxon>
        <taxon>Bacillati</taxon>
        <taxon>Actinomycetota</taxon>
        <taxon>Actinomycetes</taxon>
        <taxon>Micrococcales</taxon>
        <taxon>Dermatophilaceae</taxon>
        <taxon>Kineosphaera</taxon>
    </lineage>
</organism>
<proteinExistence type="predicted"/>
<keyword evidence="2" id="KW-1185">Reference proteome</keyword>
<comment type="caution">
    <text evidence="1">The sequence shown here is derived from an EMBL/GenBank/DDBJ whole genome shotgun (WGS) entry which is preliminary data.</text>
</comment>
<reference evidence="1 2" key="1">
    <citation type="submission" date="2012-08" db="EMBL/GenBank/DDBJ databases">
        <title>Whole genome shotgun sequence of Kineosphaera limosa NBRC 100340.</title>
        <authorList>
            <person name="Yoshida I."/>
            <person name="Isaki S."/>
            <person name="Hosoyama A."/>
            <person name="Tsuchikane K."/>
            <person name="Katsumata H."/>
            <person name="Ando Y."/>
            <person name="Ohji S."/>
            <person name="Hamada M."/>
            <person name="Tamura T."/>
            <person name="Yamazoe A."/>
            <person name="Yamazaki S."/>
            <person name="Fujita N."/>
        </authorList>
    </citation>
    <scope>NUCLEOTIDE SEQUENCE [LARGE SCALE GENOMIC DNA]</scope>
    <source>
        <strain evidence="1 2">NBRC 100340</strain>
    </source>
</reference>
<dbReference type="RefSeq" id="WP_006592660.1">
    <property type="nucleotide sequence ID" value="NZ_BAHD01000032.1"/>
</dbReference>
<dbReference type="STRING" id="1184609.KILIM_032_00130"/>
<dbReference type="EMBL" id="BAHD01000032">
    <property type="protein sequence ID" value="GAB96128.1"/>
    <property type="molecule type" value="Genomic_DNA"/>
</dbReference>
<evidence type="ECO:0000313" key="2">
    <source>
        <dbReference type="Proteomes" id="UP000008366"/>
    </source>
</evidence>
<accession>K6VIR3</accession>
<name>K6VIR3_9MICO</name>
<evidence type="ECO:0000313" key="1">
    <source>
        <dbReference type="EMBL" id="GAB96128.1"/>
    </source>
</evidence>
<dbReference type="Proteomes" id="UP000008366">
    <property type="component" value="Unassembled WGS sequence"/>
</dbReference>
<dbReference type="AlphaFoldDB" id="K6VIR3"/>
<dbReference type="OrthoDB" id="3758789at2"/>
<sequence length="389" mass="41546">MPWSTSCKYQEYDDAWDVMGMSWLGAVPSPESLRRVGLLDPTAIRTVAGSGRVTLSPVAGQRGLLAARIATKHGLFTVEYRLPVGRDRDIDKERIPLRGGWFYSKRAAGKGVVVRYSPGSYGDKGPFGVLDMHPETPAETDRALQAGERWLAAGIGVGVHVVSADAEHAIVDITAPMATPVIDEGTFDHGLRRGAVVARRAPVTVSWAVAPGLEAVTIRNVIKVSGQRDQVIGNRRSVAIGVPEGWTDITVTPQNARGEGQGVRVGTYIDYWTNWSRSATGRWASAPLKGAVSGRDTTTRTRGATITFKVPNLVKDVGLIANTGPGRGQVAILVDGRRVDTIDLSAPRLRPAQPVWTLPGASGKTVKVVNLAPKGRELVGIDGFTILGL</sequence>
<gene>
    <name evidence="1" type="ORF">KILIM_032_00130</name>
</gene>
<protein>
    <submittedName>
        <fullName evidence="1">Uncharacterized protein</fullName>
    </submittedName>
</protein>